<evidence type="ECO:0000313" key="3">
    <source>
        <dbReference type="EMBL" id="MBV2132981.1"/>
    </source>
</evidence>
<sequence>MRKTLTTLALAVALITTQALAAPAAPHGLTTTGSILVAADEKAKPQTSKATPATPATPAVPGTAGTPAKPATPATPAIPNGGGPGSNPGNGSHGKASRS</sequence>
<dbReference type="RefSeq" id="WP_217681443.1">
    <property type="nucleotide sequence ID" value="NZ_JAHRGL010000019.1"/>
</dbReference>
<keyword evidence="4" id="KW-1185">Reference proteome</keyword>
<evidence type="ECO:0000256" key="2">
    <source>
        <dbReference type="SAM" id="SignalP"/>
    </source>
</evidence>
<reference evidence="3 4" key="1">
    <citation type="submission" date="2021-06" db="EMBL/GenBank/DDBJ databases">
        <title>Differences between aerobic and microaerobic xylene degrading microbial communities.</title>
        <authorList>
            <person name="Banerjee S."/>
            <person name="Tancsics A."/>
        </authorList>
    </citation>
    <scope>NUCLEOTIDE SEQUENCE [LARGE SCALE GENOMIC DNA]</scope>
    <source>
        <strain evidence="3 4">MAP12</strain>
    </source>
</reference>
<feature type="chain" id="PRO_5046582689" description="Proteophosphoglycan ppg4" evidence="2">
    <location>
        <begin position="22"/>
        <end position="99"/>
    </location>
</feature>
<feature type="region of interest" description="Disordered" evidence="1">
    <location>
        <begin position="40"/>
        <end position="99"/>
    </location>
</feature>
<evidence type="ECO:0000313" key="4">
    <source>
        <dbReference type="Proteomes" id="UP000813068"/>
    </source>
</evidence>
<dbReference type="EMBL" id="JAHRGL010000019">
    <property type="protein sequence ID" value="MBV2132981.1"/>
    <property type="molecule type" value="Genomic_DNA"/>
</dbReference>
<name>A0ABS6MW10_9GAMM</name>
<accession>A0ABS6MW10</accession>
<feature type="compositionally biased region" description="Low complexity" evidence="1">
    <location>
        <begin position="45"/>
        <end position="79"/>
    </location>
</feature>
<evidence type="ECO:0008006" key="5">
    <source>
        <dbReference type="Google" id="ProtNLM"/>
    </source>
</evidence>
<gene>
    <name evidence="3" type="ORF">KRX52_09220</name>
</gene>
<protein>
    <recommendedName>
        <fullName evidence="5">Proteophosphoglycan ppg4</fullName>
    </recommendedName>
</protein>
<comment type="caution">
    <text evidence="3">The sequence shown here is derived from an EMBL/GenBank/DDBJ whole genome shotgun (WGS) entry which is preliminary data.</text>
</comment>
<keyword evidence="2" id="KW-0732">Signal</keyword>
<proteinExistence type="predicted"/>
<organism evidence="3 4">
    <name type="scientific">Geopseudomonas aromaticivorans</name>
    <dbReference type="NCBI Taxonomy" id="2849492"/>
    <lineage>
        <taxon>Bacteria</taxon>
        <taxon>Pseudomonadati</taxon>
        <taxon>Pseudomonadota</taxon>
        <taxon>Gammaproteobacteria</taxon>
        <taxon>Pseudomonadales</taxon>
        <taxon>Pseudomonadaceae</taxon>
        <taxon>Geopseudomonas</taxon>
    </lineage>
</organism>
<dbReference type="Proteomes" id="UP000813068">
    <property type="component" value="Unassembled WGS sequence"/>
</dbReference>
<evidence type="ECO:0000256" key="1">
    <source>
        <dbReference type="SAM" id="MobiDB-lite"/>
    </source>
</evidence>
<feature type="compositionally biased region" description="Gly residues" evidence="1">
    <location>
        <begin position="80"/>
        <end position="92"/>
    </location>
</feature>
<feature type="signal peptide" evidence="2">
    <location>
        <begin position="1"/>
        <end position="21"/>
    </location>
</feature>